<proteinExistence type="predicted"/>
<keyword evidence="1" id="KW-0472">Membrane</keyword>
<evidence type="ECO:0000313" key="2">
    <source>
        <dbReference type="EMBL" id="AIJ09432.1"/>
    </source>
</evidence>
<keyword evidence="1" id="KW-0812">Transmembrane</keyword>
<evidence type="ECO:0000313" key="3">
    <source>
        <dbReference type="Proteomes" id="UP000028681"/>
    </source>
</evidence>
<evidence type="ECO:0000256" key="1">
    <source>
        <dbReference type="SAM" id="Phobius"/>
    </source>
</evidence>
<dbReference type="KEGG" id="ete:ETEE_3003"/>
<reference evidence="2 3" key="1">
    <citation type="journal article" date="2012" name="PLoS ONE">
        <title>Edwardsiella comparative phylogenomics reveal the new intra/inter-species taxonomic relationships, virulence evolution and niche adaptation mechanisms.</title>
        <authorList>
            <person name="Yang M."/>
            <person name="Lv Y."/>
            <person name="Xiao J."/>
            <person name="Wu H."/>
            <person name="Zheng H."/>
            <person name="Liu Q."/>
            <person name="Zhang Y."/>
            <person name="Wang Q."/>
        </authorList>
    </citation>
    <scope>NUCLEOTIDE SEQUENCE [LARGE SCALE GENOMIC DNA]</scope>
    <source>
        <strain evidence="3">080813</strain>
    </source>
</reference>
<gene>
    <name evidence="2" type="ORF">ETEE_3003</name>
</gene>
<organism evidence="2 3">
    <name type="scientific">Edwardsiella anguillarum ET080813</name>
    <dbReference type="NCBI Taxonomy" id="667120"/>
    <lineage>
        <taxon>Bacteria</taxon>
        <taxon>Pseudomonadati</taxon>
        <taxon>Pseudomonadota</taxon>
        <taxon>Gammaproteobacteria</taxon>
        <taxon>Enterobacterales</taxon>
        <taxon>Hafniaceae</taxon>
        <taxon>Edwardsiella</taxon>
    </lineage>
</organism>
<dbReference type="AlphaFoldDB" id="A0A076LRZ5"/>
<dbReference type="Proteomes" id="UP000028681">
    <property type="component" value="Chromosome"/>
</dbReference>
<sequence>MSPAFRLALLRCILTLSLIIIGYIRIDNAISRLTDGGGHQRTRGALSISA</sequence>
<feature type="transmembrane region" description="Helical" evidence="1">
    <location>
        <begin position="6"/>
        <end position="24"/>
    </location>
</feature>
<accession>A0A076LRZ5</accession>
<keyword evidence="1" id="KW-1133">Transmembrane helix</keyword>
<dbReference type="EMBL" id="CP006664">
    <property type="protein sequence ID" value="AIJ09432.1"/>
    <property type="molecule type" value="Genomic_DNA"/>
</dbReference>
<name>A0A076LRZ5_9GAMM</name>
<dbReference type="HOGENOM" id="CLU_3117339_0_0_6"/>
<protein>
    <submittedName>
        <fullName evidence="2">Uncharacterized protein</fullName>
    </submittedName>
</protein>